<evidence type="ECO:0000313" key="2">
    <source>
        <dbReference type="Proteomes" id="UP000243297"/>
    </source>
</evidence>
<dbReference type="RefSeq" id="WP_078710873.1">
    <property type="nucleotide sequence ID" value="NZ_FUWY01000001.1"/>
</dbReference>
<dbReference type="GO" id="GO:0000287">
    <property type="term" value="F:magnesium ion binding"/>
    <property type="evidence" value="ECO:0007669"/>
    <property type="project" value="InterPro"/>
</dbReference>
<sequence length="108" mass="12443">MIGEIVKVTMDRPLGSEHPVYGFVYPVNYGYVEGILANDGEYQDAYVLGVNEAVDSFEGEIIAIIHRKDDVEDKWVVAPKGSHYTKEEIEKETWFQEQWFLSEIILED</sequence>
<gene>
    <name evidence="1" type="ORF">SAMN02745191_0435</name>
</gene>
<dbReference type="GO" id="GO:0006796">
    <property type="term" value="P:phosphate-containing compound metabolic process"/>
    <property type="evidence" value="ECO:0007669"/>
    <property type="project" value="InterPro"/>
</dbReference>
<dbReference type="InterPro" id="IPR036649">
    <property type="entry name" value="Pyrophosphatase_sf"/>
</dbReference>
<dbReference type="EMBL" id="FUWY01000001">
    <property type="protein sequence ID" value="SJZ39298.1"/>
    <property type="molecule type" value="Genomic_DNA"/>
</dbReference>
<dbReference type="SUPFAM" id="SSF50324">
    <property type="entry name" value="Inorganic pyrophosphatase"/>
    <property type="match status" value="1"/>
</dbReference>
<organism evidence="1 2">
    <name type="scientific">Anaerorhabdus furcosa</name>
    <dbReference type="NCBI Taxonomy" id="118967"/>
    <lineage>
        <taxon>Bacteria</taxon>
        <taxon>Bacillati</taxon>
        <taxon>Bacillota</taxon>
        <taxon>Erysipelotrichia</taxon>
        <taxon>Erysipelotrichales</taxon>
        <taxon>Erysipelotrichaceae</taxon>
        <taxon>Anaerorhabdus</taxon>
    </lineage>
</organism>
<protein>
    <submittedName>
        <fullName evidence="1">Inorganic pyrophosphatase</fullName>
    </submittedName>
</protein>
<accession>A0A1T4KA20</accession>
<reference evidence="2" key="1">
    <citation type="submission" date="2017-02" db="EMBL/GenBank/DDBJ databases">
        <authorList>
            <person name="Varghese N."/>
            <person name="Submissions S."/>
        </authorList>
    </citation>
    <scope>NUCLEOTIDE SEQUENCE [LARGE SCALE GENOMIC DNA]</scope>
    <source>
        <strain evidence="2">ATCC 25662</strain>
    </source>
</reference>
<dbReference type="AlphaFoldDB" id="A0A1T4KA20"/>
<dbReference type="OrthoDB" id="9798247at2"/>
<dbReference type="GO" id="GO:0004427">
    <property type="term" value="F:inorganic diphosphate phosphatase activity"/>
    <property type="evidence" value="ECO:0007669"/>
    <property type="project" value="InterPro"/>
</dbReference>
<keyword evidence="2" id="KW-1185">Reference proteome</keyword>
<dbReference type="Proteomes" id="UP000243297">
    <property type="component" value="Unassembled WGS sequence"/>
</dbReference>
<name>A0A1T4KA20_9FIRM</name>
<dbReference type="GO" id="GO:0005737">
    <property type="term" value="C:cytoplasm"/>
    <property type="evidence" value="ECO:0007669"/>
    <property type="project" value="InterPro"/>
</dbReference>
<dbReference type="STRING" id="118967.SAMN02745191_0435"/>
<evidence type="ECO:0000313" key="1">
    <source>
        <dbReference type="EMBL" id="SJZ39298.1"/>
    </source>
</evidence>
<proteinExistence type="predicted"/>
<dbReference type="Gene3D" id="3.90.80.10">
    <property type="entry name" value="Inorganic pyrophosphatase"/>
    <property type="match status" value="1"/>
</dbReference>